<reference evidence="2" key="1">
    <citation type="journal article" date="2023" name="Plant J.">
        <title>The genome of the king protea, Protea cynaroides.</title>
        <authorList>
            <person name="Chang J."/>
            <person name="Duong T.A."/>
            <person name="Schoeman C."/>
            <person name="Ma X."/>
            <person name="Roodt D."/>
            <person name="Barker N."/>
            <person name="Li Z."/>
            <person name="Van de Peer Y."/>
            <person name="Mizrachi E."/>
        </authorList>
    </citation>
    <scope>NUCLEOTIDE SEQUENCE</scope>
    <source>
        <tissue evidence="2">Young leaves</tissue>
    </source>
</reference>
<dbReference type="EMBL" id="JAMYWD010000004">
    <property type="protein sequence ID" value="KAJ4974947.1"/>
    <property type="molecule type" value="Genomic_DNA"/>
</dbReference>
<name>A0A9Q0KQG2_9MAGN</name>
<gene>
    <name evidence="2" type="ORF">NE237_008121</name>
</gene>
<protein>
    <submittedName>
        <fullName evidence="2">Uncharacterized protein</fullName>
    </submittedName>
</protein>
<dbReference type="AlphaFoldDB" id="A0A9Q0KQG2"/>
<accession>A0A9Q0KQG2</accession>
<proteinExistence type="predicted"/>
<evidence type="ECO:0000256" key="1">
    <source>
        <dbReference type="SAM" id="Coils"/>
    </source>
</evidence>
<keyword evidence="3" id="KW-1185">Reference proteome</keyword>
<keyword evidence="1" id="KW-0175">Coiled coil</keyword>
<evidence type="ECO:0000313" key="2">
    <source>
        <dbReference type="EMBL" id="KAJ4974947.1"/>
    </source>
</evidence>
<evidence type="ECO:0000313" key="3">
    <source>
        <dbReference type="Proteomes" id="UP001141806"/>
    </source>
</evidence>
<comment type="caution">
    <text evidence="2">The sequence shown here is derived from an EMBL/GenBank/DDBJ whole genome shotgun (WGS) entry which is preliminary data.</text>
</comment>
<sequence>MKEDKLTFSAQLEELKEEKKSLETRLKTAEDNIQIKVNDAVIKYRDSNELYNYICVSDQFEPLRQSIGSVASKKALFELRNFVVGKHPEFNFSDFIVDFNALIPPTPDEDDGIPAPTNGGSNMKVDTSEAVDRRWLLLERTLTLEGPFATKEIHFSSAESRKLARVAELRGNDSNIPLTMAILITDLEAL</sequence>
<dbReference type="Proteomes" id="UP001141806">
    <property type="component" value="Unassembled WGS sequence"/>
</dbReference>
<feature type="coiled-coil region" evidence="1">
    <location>
        <begin position="5"/>
        <end position="39"/>
    </location>
</feature>
<organism evidence="2 3">
    <name type="scientific">Protea cynaroides</name>
    <dbReference type="NCBI Taxonomy" id="273540"/>
    <lineage>
        <taxon>Eukaryota</taxon>
        <taxon>Viridiplantae</taxon>
        <taxon>Streptophyta</taxon>
        <taxon>Embryophyta</taxon>
        <taxon>Tracheophyta</taxon>
        <taxon>Spermatophyta</taxon>
        <taxon>Magnoliopsida</taxon>
        <taxon>Proteales</taxon>
        <taxon>Proteaceae</taxon>
        <taxon>Protea</taxon>
    </lineage>
</organism>